<dbReference type="EnsemblMetazoa" id="XM_038205030.1">
    <property type="protein sequence ID" value="XP_038060958.1"/>
    <property type="gene ID" value="LOC119731771"/>
</dbReference>
<accession>A0A914ABW4</accession>
<sequence>MGDSKDFSDETEKDFNSRMRSIVNNGITCITMALGFETGLFKLMISMETPKTCQEIAEAGKFKERYVREWLGSMVTAHIVSFDPVEEKYWIPKHRHSITQSRGMAMCTPTLSTAFFDVADCFQEDGPPGVPYEKYDRFDALMTQVHGPMFQNEFITDFFPSMPDIQAKLESGLNVLDIGCGAGTSTIEMAKRFPKSHVHGLDFSVTGIKEAQAKADAAGLTNATFICQDVTALPADWTDKFGYAFAHMVIHDLTDPHKVLKGILRALTPGGALSVVDPKSHSTLKGNLSEDVKHSHVLYSLSLLNCVPTSLCKGEGAALGAAMGREKGQALIENAGFNISSISDALGAQHYLCIKPL</sequence>
<dbReference type="GeneID" id="119731771"/>
<dbReference type="OrthoDB" id="565050at2759"/>
<evidence type="ECO:0000313" key="4">
    <source>
        <dbReference type="Proteomes" id="UP000887568"/>
    </source>
</evidence>
<name>A0A914ABW4_PATMI</name>
<dbReference type="InterPro" id="IPR048711">
    <property type="entry name" value="WHD_Rv2258c"/>
</dbReference>
<dbReference type="PANTHER" id="PTHR45128:SF1">
    <property type="entry name" value="S-ADENOSYLMETHIONINE-DEPENDENT METHYLTRANSFERASE RV2258C"/>
    <property type="match status" value="1"/>
</dbReference>
<proteinExistence type="predicted"/>
<evidence type="ECO:0000259" key="2">
    <source>
        <dbReference type="Pfam" id="PF21320"/>
    </source>
</evidence>
<dbReference type="EnsemblMetazoa" id="XM_038205028.1">
    <property type="protein sequence ID" value="XP_038060956.1"/>
    <property type="gene ID" value="LOC119731771"/>
</dbReference>
<dbReference type="Gene3D" id="3.40.50.150">
    <property type="entry name" value="Vaccinia Virus protein VP39"/>
    <property type="match status" value="1"/>
</dbReference>
<dbReference type="InterPro" id="IPR025714">
    <property type="entry name" value="Methyltranfer_dom"/>
</dbReference>
<feature type="domain" description="Methyltransferase" evidence="1">
    <location>
        <begin position="170"/>
        <end position="296"/>
    </location>
</feature>
<dbReference type="SUPFAM" id="SSF53335">
    <property type="entry name" value="S-adenosyl-L-methionine-dependent methyltransferases"/>
    <property type="match status" value="1"/>
</dbReference>
<keyword evidence="4" id="KW-1185">Reference proteome</keyword>
<dbReference type="RefSeq" id="XP_038060957.1">
    <property type="nucleotide sequence ID" value="XM_038205029.1"/>
</dbReference>
<evidence type="ECO:0008006" key="5">
    <source>
        <dbReference type="Google" id="ProtNLM"/>
    </source>
</evidence>
<organism evidence="3 4">
    <name type="scientific">Patiria miniata</name>
    <name type="common">Bat star</name>
    <name type="synonym">Asterina miniata</name>
    <dbReference type="NCBI Taxonomy" id="46514"/>
    <lineage>
        <taxon>Eukaryota</taxon>
        <taxon>Metazoa</taxon>
        <taxon>Echinodermata</taxon>
        <taxon>Eleutherozoa</taxon>
        <taxon>Asterozoa</taxon>
        <taxon>Asteroidea</taxon>
        <taxon>Valvatacea</taxon>
        <taxon>Valvatida</taxon>
        <taxon>Asterinidae</taxon>
        <taxon>Patiria</taxon>
    </lineage>
</organism>
<feature type="domain" description="S-adenosylmethionine-dependent methyltransferase Rv2258c-like winged HTH" evidence="2">
    <location>
        <begin position="29"/>
        <end position="97"/>
    </location>
</feature>
<dbReference type="EnsemblMetazoa" id="XM_038205029.1">
    <property type="protein sequence ID" value="XP_038060957.1"/>
    <property type="gene ID" value="LOC119731771"/>
</dbReference>
<evidence type="ECO:0000313" key="3">
    <source>
        <dbReference type="EnsemblMetazoa" id="XP_038060956.1"/>
    </source>
</evidence>
<dbReference type="RefSeq" id="XP_038060958.1">
    <property type="nucleotide sequence ID" value="XM_038205030.1"/>
</dbReference>
<dbReference type="Proteomes" id="UP000887568">
    <property type="component" value="Unplaced"/>
</dbReference>
<dbReference type="Pfam" id="PF13847">
    <property type="entry name" value="Methyltransf_31"/>
    <property type="match status" value="1"/>
</dbReference>
<dbReference type="CDD" id="cd02440">
    <property type="entry name" value="AdoMet_MTases"/>
    <property type="match status" value="1"/>
</dbReference>
<dbReference type="InterPro" id="IPR053173">
    <property type="entry name" value="SAM-binding_MTase"/>
</dbReference>
<dbReference type="AlphaFoldDB" id="A0A914ABW4"/>
<reference evidence="3" key="1">
    <citation type="submission" date="2022-11" db="UniProtKB">
        <authorList>
            <consortium name="EnsemblMetazoa"/>
        </authorList>
    </citation>
    <scope>IDENTIFICATION</scope>
</reference>
<dbReference type="PANTHER" id="PTHR45128">
    <property type="entry name" value="METHYLTRANSFERASE TYPE 11"/>
    <property type="match status" value="1"/>
</dbReference>
<dbReference type="RefSeq" id="XP_038060956.1">
    <property type="nucleotide sequence ID" value="XM_038205028.1"/>
</dbReference>
<evidence type="ECO:0000259" key="1">
    <source>
        <dbReference type="Pfam" id="PF13847"/>
    </source>
</evidence>
<dbReference type="Pfam" id="PF21320">
    <property type="entry name" value="WHD_Rv2258c"/>
    <property type="match status" value="1"/>
</dbReference>
<dbReference type="InterPro" id="IPR029063">
    <property type="entry name" value="SAM-dependent_MTases_sf"/>
</dbReference>
<protein>
    <recommendedName>
        <fullName evidence="5">Methyltransferase domain-containing protein</fullName>
    </recommendedName>
</protein>
<dbReference type="OMA" id="EVIQWAS"/>